<feature type="transmembrane region" description="Helical" evidence="1">
    <location>
        <begin position="73"/>
        <end position="93"/>
    </location>
</feature>
<organism evidence="2 3">
    <name type="scientific">Stenotrophomonas panacihumi</name>
    <dbReference type="NCBI Taxonomy" id="676599"/>
    <lineage>
        <taxon>Bacteria</taxon>
        <taxon>Pseudomonadati</taxon>
        <taxon>Pseudomonadota</taxon>
        <taxon>Gammaproteobacteria</taxon>
        <taxon>Lysobacterales</taxon>
        <taxon>Lysobacteraceae</taxon>
        <taxon>Stenotrophomonas</taxon>
    </lineage>
</organism>
<protein>
    <recommendedName>
        <fullName evidence="4">Transmembrane protein</fullName>
    </recommendedName>
</protein>
<keyword evidence="1" id="KW-1133">Transmembrane helix</keyword>
<gene>
    <name evidence="2" type="ORF">ARC20_10080</name>
</gene>
<sequence length="95" mass="9984">MILCALVLSYALLGWVALHRPDWLAFGGMEIALLLGPAALLSWGRAMLALYLACSAAIVLLALLGAWKSSLRVPAVLGIFGVWVGAALFAMAMSI</sequence>
<evidence type="ECO:0000256" key="1">
    <source>
        <dbReference type="SAM" id="Phobius"/>
    </source>
</evidence>
<evidence type="ECO:0008006" key="4">
    <source>
        <dbReference type="Google" id="ProtNLM"/>
    </source>
</evidence>
<evidence type="ECO:0000313" key="3">
    <source>
        <dbReference type="Proteomes" id="UP000051802"/>
    </source>
</evidence>
<evidence type="ECO:0000313" key="2">
    <source>
        <dbReference type="EMBL" id="KRG43127.1"/>
    </source>
</evidence>
<proteinExistence type="predicted"/>
<name>A0A0R0APY8_9GAMM</name>
<dbReference type="EMBL" id="LLXU01000077">
    <property type="protein sequence ID" value="KRG43127.1"/>
    <property type="molecule type" value="Genomic_DNA"/>
</dbReference>
<dbReference type="AlphaFoldDB" id="A0A0R0APY8"/>
<keyword evidence="1" id="KW-0472">Membrane</keyword>
<dbReference type="Proteomes" id="UP000051802">
    <property type="component" value="Unassembled WGS sequence"/>
</dbReference>
<comment type="caution">
    <text evidence="2">The sequence shown here is derived from an EMBL/GenBank/DDBJ whole genome shotgun (WGS) entry which is preliminary data.</text>
</comment>
<feature type="transmembrane region" description="Helical" evidence="1">
    <location>
        <begin position="48"/>
        <end position="67"/>
    </location>
</feature>
<reference evidence="2 3" key="1">
    <citation type="submission" date="2015-10" db="EMBL/GenBank/DDBJ databases">
        <title>Genome sequencing and analysis of members of genus Stenotrophomonas.</title>
        <authorList>
            <person name="Patil P.P."/>
            <person name="Midha S."/>
            <person name="Patil P.B."/>
        </authorList>
    </citation>
    <scope>NUCLEOTIDE SEQUENCE [LARGE SCALE GENOMIC DNA]</scope>
    <source>
        <strain evidence="2 3">JCM 16536</strain>
    </source>
</reference>
<dbReference type="STRING" id="676599.ARC20_10080"/>
<keyword evidence="3" id="KW-1185">Reference proteome</keyword>
<accession>A0A0R0APY8</accession>
<keyword evidence="1" id="KW-0812">Transmembrane</keyword>